<reference evidence="1 2" key="1">
    <citation type="submission" date="2018-08" db="EMBL/GenBank/DDBJ databases">
        <title>Microbacterium lemovicicum sp. nov., a bacterium isolated from a natural uranium-rich soil.</title>
        <authorList>
            <person name="ORTET P."/>
        </authorList>
    </citation>
    <scope>NUCLEOTIDE SEQUENCE [LARGE SCALE GENOMIC DNA]</scope>
    <source>
        <strain evidence="1 2">Viu22</strain>
    </source>
</reference>
<dbReference type="AlphaFoldDB" id="A0A3S9W6L1"/>
<protein>
    <submittedName>
        <fullName evidence="1">Uncharacterized protein</fullName>
    </submittedName>
</protein>
<evidence type="ECO:0000313" key="1">
    <source>
        <dbReference type="EMBL" id="AZS35675.1"/>
    </source>
</evidence>
<accession>A0A3S9W6L1</accession>
<dbReference type="EMBL" id="CP031423">
    <property type="protein sequence ID" value="AZS35675.1"/>
    <property type="molecule type" value="Genomic_DNA"/>
</dbReference>
<dbReference type="KEGG" id="mlv:CVS47_00270"/>
<keyword evidence="2" id="KW-1185">Reference proteome</keyword>
<sequence length="110" mass="12337">MMIARVRRSHLVVRAKRNPPEGGVLASYARRMDTNDIRWNDEARAKILSDSDRVLREAVVAVASSKDLTSDEAFAQLNGRLKDRFIDYEPGPDIRKYADAIVAGEFSEAS</sequence>
<name>A0A3S9W6L1_9MICO</name>
<organism evidence="1 2">
    <name type="scientific">Microbacterium lemovicicum</name>
    <dbReference type="NCBI Taxonomy" id="1072463"/>
    <lineage>
        <taxon>Bacteria</taxon>
        <taxon>Bacillati</taxon>
        <taxon>Actinomycetota</taxon>
        <taxon>Actinomycetes</taxon>
        <taxon>Micrococcales</taxon>
        <taxon>Microbacteriaceae</taxon>
        <taxon>Microbacterium</taxon>
    </lineage>
</organism>
<gene>
    <name evidence="1" type="ORF">CVS47_00270</name>
</gene>
<evidence type="ECO:0000313" key="2">
    <source>
        <dbReference type="Proteomes" id="UP000276888"/>
    </source>
</evidence>
<proteinExistence type="predicted"/>
<dbReference type="Proteomes" id="UP000276888">
    <property type="component" value="Chromosome"/>
</dbReference>